<reference evidence="1" key="1">
    <citation type="submission" date="2024-09" db="EMBL/GenBank/DDBJ databases">
        <title>Black Yeasts Isolated from many extreme environments.</title>
        <authorList>
            <person name="Coleine C."/>
            <person name="Stajich J.E."/>
            <person name="Selbmann L."/>
        </authorList>
    </citation>
    <scope>NUCLEOTIDE SEQUENCE</scope>
    <source>
        <strain evidence="1">CCFEE 5737</strain>
    </source>
</reference>
<sequence length="414" mass="46670">MELDGQSSTTQWLNFLFFSERFPSPILETALHAFHRVTEPNTTRKSVAARPNKSSLKQRLCDAVSSKVQMKETAYGSFDYDTYEAETALQWRAFYGLVKDLHKRRFEVLALAYDEVDGIAWLARAGYISAIRACSEIEILHLNHSSLTDEAGIALPLLDALHIEESGTASAVEVAKLLGVTNFFRSTFGSSSRQHFYKEIITETLSDPSFSVTDRIQSLTKRCELASQVSDEDFEKLQDLLADFGGFAGLSDQLFYDVLDRLQEPVLGTQKGKETTRYGIKSLLRGAQETLWLGQEILASLIMLIVFIDQEIEANELSEQFDTADMFLVLLARLREYNILLWLCAHNTKPTSFTQGSKSQLFAETSGQALNVFEGIFLGDFSSINYPDMPMSHILTYWIRAWTLSTAVSTDFEK</sequence>
<feature type="non-terminal residue" evidence="1">
    <location>
        <position position="414"/>
    </location>
</feature>
<evidence type="ECO:0000313" key="2">
    <source>
        <dbReference type="Proteomes" id="UP001186974"/>
    </source>
</evidence>
<comment type="caution">
    <text evidence="1">The sequence shown here is derived from an EMBL/GenBank/DDBJ whole genome shotgun (WGS) entry which is preliminary data.</text>
</comment>
<proteinExistence type="predicted"/>
<name>A0ACC3DI00_9PEZI</name>
<dbReference type="EMBL" id="JAWDJW010004331">
    <property type="protein sequence ID" value="KAK3076134.1"/>
    <property type="molecule type" value="Genomic_DNA"/>
</dbReference>
<gene>
    <name evidence="1" type="ORF">LTS18_013831</name>
</gene>
<accession>A0ACC3DI00</accession>
<evidence type="ECO:0000313" key="1">
    <source>
        <dbReference type="EMBL" id="KAK3076134.1"/>
    </source>
</evidence>
<keyword evidence="2" id="KW-1185">Reference proteome</keyword>
<protein>
    <submittedName>
        <fullName evidence="1">Uncharacterized protein</fullName>
    </submittedName>
</protein>
<dbReference type="Proteomes" id="UP001186974">
    <property type="component" value="Unassembled WGS sequence"/>
</dbReference>
<organism evidence="1 2">
    <name type="scientific">Coniosporium uncinatum</name>
    <dbReference type="NCBI Taxonomy" id="93489"/>
    <lineage>
        <taxon>Eukaryota</taxon>
        <taxon>Fungi</taxon>
        <taxon>Dikarya</taxon>
        <taxon>Ascomycota</taxon>
        <taxon>Pezizomycotina</taxon>
        <taxon>Dothideomycetes</taxon>
        <taxon>Dothideomycetes incertae sedis</taxon>
        <taxon>Coniosporium</taxon>
    </lineage>
</organism>